<reference evidence="5" key="1">
    <citation type="submission" date="2020-04" db="EMBL/GenBank/DDBJ databases">
        <authorList>
            <person name="Chiriac C."/>
            <person name="Salcher M."/>
            <person name="Ghai R."/>
            <person name="Kavagutti S V."/>
        </authorList>
    </citation>
    <scope>NUCLEOTIDE SEQUENCE</scope>
</reference>
<dbReference type="Gene3D" id="1.10.30.50">
    <property type="match status" value="1"/>
</dbReference>
<organism evidence="5">
    <name type="scientific">uncultured Caudovirales phage</name>
    <dbReference type="NCBI Taxonomy" id="2100421"/>
    <lineage>
        <taxon>Viruses</taxon>
        <taxon>Duplodnaviria</taxon>
        <taxon>Heunggongvirae</taxon>
        <taxon>Uroviricota</taxon>
        <taxon>Caudoviricetes</taxon>
        <taxon>Peduoviridae</taxon>
        <taxon>Maltschvirus</taxon>
        <taxon>Maltschvirus maltsch</taxon>
    </lineage>
</organism>
<dbReference type="CDD" id="cd00085">
    <property type="entry name" value="HNHc"/>
    <property type="match status" value="1"/>
</dbReference>
<protein>
    <submittedName>
        <fullName evidence="5">HNHc domain containing protein</fullName>
    </submittedName>
</protein>
<dbReference type="SMART" id="SM00507">
    <property type="entry name" value="HNHc"/>
    <property type="match status" value="1"/>
</dbReference>
<proteinExistence type="predicted"/>
<sequence>MPHVDAAVRKAYHKAYDLRYRAKHPEKVKAYNARYHAANAEKAKARTARYYAENADKLKAKGARYRAENAEKANAYYARYYAEHPEKRRAKEARSRAKHPDKERARKANRRACKRSAGGRGITGHQWRDVLTSTLELCTYCNERRPLALDHIVPLSGGGEHDIENAVPACKPCNSAKGKTPLLLWLARRAA</sequence>
<dbReference type="PANTHER" id="PTHR33877">
    <property type="entry name" value="SLL1193 PROTEIN"/>
    <property type="match status" value="1"/>
</dbReference>
<accession>A0A6J5P3A0</accession>
<evidence type="ECO:0000313" key="4">
    <source>
        <dbReference type="EMBL" id="CAB4151272.1"/>
    </source>
</evidence>
<dbReference type="InterPro" id="IPR052892">
    <property type="entry name" value="NA-targeting_endonuclease"/>
</dbReference>
<dbReference type="InterPro" id="IPR002711">
    <property type="entry name" value="HNH"/>
</dbReference>
<dbReference type="EMBL" id="LR796793">
    <property type="protein sequence ID" value="CAB4166279.1"/>
    <property type="molecule type" value="Genomic_DNA"/>
</dbReference>
<dbReference type="EMBL" id="LR796565">
    <property type="protein sequence ID" value="CAB4151272.1"/>
    <property type="molecule type" value="Genomic_DNA"/>
</dbReference>
<feature type="compositionally biased region" description="Basic and acidic residues" evidence="1">
    <location>
        <begin position="92"/>
        <end position="106"/>
    </location>
</feature>
<evidence type="ECO:0000313" key="5">
    <source>
        <dbReference type="EMBL" id="CAB4166279.1"/>
    </source>
</evidence>
<gene>
    <name evidence="3" type="ORF">UFOVP305_36</name>
    <name evidence="4" type="ORF">UFOVP593_9</name>
    <name evidence="5" type="ORF">UFOVP842_19</name>
</gene>
<feature type="domain" description="HNH nuclease" evidence="2">
    <location>
        <begin position="125"/>
        <end position="175"/>
    </location>
</feature>
<dbReference type="Pfam" id="PF01844">
    <property type="entry name" value="HNH"/>
    <property type="match status" value="1"/>
</dbReference>
<dbReference type="InterPro" id="IPR003615">
    <property type="entry name" value="HNH_nuc"/>
</dbReference>
<evidence type="ECO:0000313" key="3">
    <source>
        <dbReference type="EMBL" id="CAB4136802.1"/>
    </source>
</evidence>
<name>A0A6J5P3A0_9CAUD</name>
<evidence type="ECO:0000256" key="1">
    <source>
        <dbReference type="SAM" id="MobiDB-lite"/>
    </source>
</evidence>
<dbReference type="EMBL" id="LR796324">
    <property type="protein sequence ID" value="CAB4136802.1"/>
    <property type="molecule type" value="Genomic_DNA"/>
</dbReference>
<dbReference type="GO" id="GO:0008270">
    <property type="term" value="F:zinc ion binding"/>
    <property type="evidence" value="ECO:0007669"/>
    <property type="project" value="InterPro"/>
</dbReference>
<feature type="region of interest" description="Disordered" evidence="1">
    <location>
        <begin position="87"/>
        <end position="120"/>
    </location>
</feature>
<dbReference type="GO" id="GO:0003676">
    <property type="term" value="F:nucleic acid binding"/>
    <property type="evidence" value="ECO:0007669"/>
    <property type="project" value="InterPro"/>
</dbReference>
<dbReference type="GO" id="GO:0004519">
    <property type="term" value="F:endonuclease activity"/>
    <property type="evidence" value="ECO:0007669"/>
    <property type="project" value="InterPro"/>
</dbReference>
<dbReference type="PANTHER" id="PTHR33877:SF2">
    <property type="entry name" value="OS07G0170200 PROTEIN"/>
    <property type="match status" value="1"/>
</dbReference>
<evidence type="ECO:0000259" key="2">
    <source>
        <dbReference type="SMART" id="SM00507"/>
    </source>
</evidence>